<dbReference type="SUPFAM" id="SSF48371">
    <property type="entry name" value="ARM repeat"/>
    <property type="match status" value="2"/>
</dbReference>
<keyword evidence="5" id="KW-0539">Nucleus</keyword>
<dbReference type="Proteomes" id="UP000008743">
    <property type="component" value="Unassembled WGS sequence"/>
</dbReference>
<dbReference type="eggNOG" id="KOG1293">
    <property type="taxonomic scope" value="Eukaryota"/>
</dbReference>
<dbReference type="Gene3D" id="1.25.10.10">
    <property type="entry name" value="Leucine-rich Repeat Variant"/>
    <property type="match status" value="3"/>
</dbReference>
<dbReference type="GO" id="GO:0005737">
    <property type="term" value="C:cytoplasm"/>
    <property type="evidence" value="ECO:0007669"/>
    <property type="project" value="UniProtKB-SubCell"/>
</dbReference>
<comment type="subcellular location">
    <subcellularLocation>
        <location evidence="2">Cytoplasm</location>
    </subcellularLocation>
    <subcellularLocation>
        <location evidence="1">Nucleus</location>
    </subcellularLocation>
</comment>
<organism evidence="7 8">
    <name type="scientific">Capsaspora owczarzaki (strain ATCC 30864)</name>
    <dbReference type="NCBI Taxonomy" id="595528"/>
    <lineage>
        <taxon>Eukaryota</taxon>
        <taxon>Filasterea</taxon>
        <taxon>Capsaspora</taxon>
    </lineage>
</organism>
<evidence type="ECO:0000256" key="4">
    <source>
        <dbReference type="ARBA" id="ARBA00022737"/>
    </source>
</evidence>
<dbReference type="PROSITE" id="PS50176">
    <property type="entry name" value="ARM_REPEAT"/>
    <property type="match status" value="1"/>
</dbReference>
<protein>
    <submittedName>
        <fullName evidence="7">Uncharacterized protein</fullName>
    </submittedName>
</protein>
<dbReference type="GO" id="GO:0005634">
    <property type="term" value="C:nucleus"/>
    <property type="evidence" value="ECO:0007669"/>
    <property type="project" value="UniProtKB-SubCell"/>
</dbReference>
<keyword evidence="4" id="KW-0677">Repeat</keyword>
<evidence type="ECO:0000256" key="2">
    <source>
        <dbReference type="ARBA" id="ARBA00004496"/>
    </source>
</evidence>
<dbReference type="OrthoDB" id="5559898at2759"/>
<evidence type="ECO:0000256" key="3">
    <source>
        <dbReference type="ARBA" id="ARBA00022490"/>
    </source>
</evidence>
<evidence type="ECO:0000256" key="1">
    <source>
        <dbReference type="ARBA" id="ARBA00004123"/>
    </source>
</evidence>
<proteinExistence type="predicted"/>
<dbReference type="InterPro" id="IPR038739">
    <property type="entry name" value="ARMC8/Vid28"/>
</dbReference>
<evidence type="ECO:0000256" key="5">
    <source>
        <dbReference type="ARBA" id="ARBA00023242"/>
    </source>
</evidence>
<dbReference type="AlphaFoldDB" id="A0A0D2WSY5"/>
<dbReference type="EMBL" id="KE346369">
    <property type="protein sequence ID" value="KJE95445.1"/>
    <property type="molecule type" value="Genomic_DNA"/>
</dbReference>
<dbReference type="PhylomeDB" id="A0A0D2WSY5"/>
<dbReference type="PANTHER" id="PTHR15651">
    <property type="entry name" value="ARMADILLO REPEAT-CONTAINING PROTEIN 8"/>
    <property type="match status" value="1"/>
</dbReference>
<dbReference type="InterPro" id="IPR016024">
    <property type="entry name" value="ARM-type_fold"/>
</dbReference>
<gene>
    <name evidence="7" type="ORF">CAOG_005895</name>
</gene>
<feature type="repeat" description="ARM" evidence="6">
    <location>
        <begin position="139"/>
        <end position="182"/>
    </location>
</feature>
<keyword evidence="8" id="KW-1185">Reference proteome</keyword>
<accession>A0A0D2WSY5</accession>
<evidence type="ECO:0000313" key="7">
    <source>
        <dbReference type="EMBL" id="KJE95445.1"/>
    </source>
</evidence>
<dbReference type="GO" id="GO:0034657">
    <property type="term" value="C:GID complex"/>
    <property type="evidence" value="ECO:0007669"/>
    <property type="project" value="TreeGrafter"/>
</dbReference>
<evidence type="ECO:0000256" key="6">
    <source>
        <dbReference type="PROSITE-ProRule" id="PRU00259"/>
    </source>
</evidence>
<dbReference type="SMART" id="SM00185">
    <property type="entry name" value="ARM"/>
    <property type="match status" value="7"/>
</dbReference>
<evidence type="ECO:0000313" key="8">
    <source>
        <dbReference type="Proteomes" id="UP000008743"/>
    </source>
</evidence>
<sequence length="774" mass="84222">MSNMLTNFRSAPSLSDFWSQQRFSYSFNYFLIWQSPSLTLPIFIPKMPSRVAVEPLEVVAAVRSRLGANSPAGLQFDALRDSHSTGSTSTTATMMQLDSSSSHPDTAVASDAEAISAVRLLKNEIIGSLSKKTAYAQLAAIPLLVELLDATQNDELKLQVVATLGSLAHDSNARVAAIVQAGGIAALTRVQAQSSSRLLEALMRTLKIIVASDESAAGEWFSQHQQFVNRVAEMIGPSSSGLDAVYLFSRLHTSGGQLTDATLDKLAPLLQQSASLEPTIEAFAALLRSTSALIARRILALSPLSSNSNFAALAKNLLKHKSSTVRLHACSCLISLYKANVLPLQELGANEVLMPALVKLLGDASSKVRILAPQLIARLVDDHEELQKLAIDPDVINKLAVYLKDETNESNDTSAIGMQSPSIAAYMQLHAPTQELKAQASLRCSALLALAALCSKREENRKAIADARVLPKLVELLEYRDESVRIAACQLARSLSRSVKHLRSSLVDAGVAKPLLKLLSDPSTVVQTAASATICNIVLDFSPMKKMVLESGGVAKLVELSFKDDHDLRLNCVWALKNILYQAELQDKNKVLSELGWSKLYRLLNDTHEDIREQALTLVRNLVHGALEDIGRVMAEFGEPLLEHLQKVFQEEANAPVLVQQALYVVCNIATGSEAHKTTLIQNPLIMTSLVEALSHADPGVRVAAVWCVINLAWAEETGASDRVARLRELHVDRLLLAMSEDYDLDVRDRVKTALEQFAHFESDLASVSSPMES</sequence>
<dbReference type="InterPro" id="IPR000225">
    <property type="entry name" value="Armadillo"/>
</dbReference>
<dbReference type="InterPro" id="IPR011989">
    <property type="entry name" value="ARM-like"/>
</dbReference>
<dbReference type="Pfam" id="PF00514">
    <property type="entry name" value="Arm"/>
    <property type="match status" value="3"/>
</dbReference>
<dbReference type="FunCoup" id="A0A0D2WSY5">
    <property type="interactions" value="233"/>
</dbReference>
<name>A0A0D2WSY5_CAPO3</name>
<dbReference type="GO" id="GO:0043161">
    <property type="term" value="P:proteasome-mediated ubiquitin-dependent protein catabolic process"/>
    <property type="evidence" value="ECO:0007669"/>
    <property type="project" value="TreeGrafter"/>
</dbReference>
<dbReference type="PANTHER" id="PTHR15651:SF7">
    <property type="entry name" value="ARMADILLO REPEAT-CONTAINING PROTEIN 8"/>
    <property type="match status" value="1"/>
</dbReference>
<dbReference type="InParanoid" id="A0A0D2WSY5"/>
<keyword evidence="3" id="KW-0963">Cytoplasm</keyword>
<reference evidence="8" key="1">
    <citation type="submission" date="2011-02" db="EMBL/GenBank/DDBJ databases">
        <title>The Genome Sequence of Capsaspora owczarzaki ATCC 30864.</title>
        <authorList>
            <person name="Russ C."/>
            <person name="Cuomo C."/>
            <person name="Burger G."/>
            <person name="Gray M.W."/>
            <person name="Holland P.W.H."/>
            <person name="King N."/>
            <person name="Lang F.B.F."/>
            <person name="Roger A.J."/>
            <person name="Ruiz-Trillo I."/>
            <person name="Young S.K."/>
            <person name="Zeng Q."/>
            <person name="Gargeya S."/>
            <person name="Alvarado L."/>
            <person name="Berlin A."/>
            <person name="Chapman S.B."/>
            <person name="Chen Z."/>
            <person name="Freedman E."/>
            <person name="Gellesch M."/>
            <person name="Goldberg J."/>
            <person name="Griggs A."/>
            <person name="Gujja S."/>
            <person name="Heilman E."/>
            <person name="Heiman D."/>
            <person name="Howarth C."/>
            <person name="Mehta T."/>
            <person name="Neiman D."/>
            <person name="Pearson M."/>
            <person name="Roberts A."/>
            <person name="Saif S."/>
            <person name="Shea T."/>
            <person name="Shenoy N."/>
            <person name="Sisk P."/>
            <person name="Stolte C."/>
            <person name="Sykes S."/>
            <person name="White J."/>
            <person name="Yandava C."/>
            <person name="Haas B."/>
            <person name="Nusbaum C."/>
            <person name="Birren B."/>
        </authorList>
    </citation>
    <scope>NUCLEOTIDE SEQUENCE</scope>
    <source>
        <strain evidence="8">ATCC 30864</strain>
    </source>
</reference>
<dbReference type="STRING" id="595528.A0A0D2WSY5"/>